<evidence type="ECO:0000256" key="3">
    <source>
        <dbReference type="ARBA" id="ARBA00022692"/>
    </source>
</evidence>
<dbReference type="PANTHER" id="PTHR32196:SF72">
    <property type="entry name" value="RIBOSE IMPORT PERMEASE PROTEIN RBSC"/>
    <property type="match status" value="1"/>
</dbReference>
<proteinExistence type="predicted"/>
<evidence type="ECO:0000313" key="8">
    <source>
        <dbReference type="Proteomes" id="UP000050544"/>
    </source>
</evidence>
<keyword evidence="5 6" id="KW-0472">Membrane</keyword>
<keyword evidence="3 6" id="KW-0812">Transmembrane</keyword>
<evidence type="ECO:0000256" key="4">
    <source>
        <dbReference type="ARBA" id="ARBA00022989"/>
    </source>
</evidence>
<evidence type="ECO:0000256" key="5">
    <source>
        <dbReference type="ARBA" id="ARBA00023136"/>
    </source>
</evidence>
<dbReference type="GO" id="GO:0005886">
    <property type="term" value="C:plasma membrane"/>
    <property type="evidence" value="ECO:0007669"/>
    <property type="project" value="UniProtKB-SubCell"/>
</dbReference>
<reference evidence="7 8" key="1">
    <citation type="submission" date="2015-07" db="EMBL/GenBank/DDBJ databases">
        <title>Whole genome sequence of Thermanaerothrix daxensis DSM 23592.</title>
        <authorList>
            <person name="Hemp J."/>
            <person name="Ward L.M."/>
            <person name="Pace L.A."/>
            <person name="Fischer W.W."/>
        </authorList>
    </citation>
    <scope>NUCLEOTIDE SEQUENCE [LARGE SCALE GENOMIC DNA]</scope>
    <source>
        <strain evidence="7 8">GNS-1</strain>
    </source>
</reference>
<dbReference type="AlphaFoldDB" id="A0A0P6Y2L3"/>
<gene>
    <name evidence="7" type="ORF">SE15_07095</name>
</gene>
<dbReference type="CDD" id="cd06579">
    <property type="entry name" value="TM_PBP1_transp_AraH_like"/>
    <property type="match status" value="1"/>
</dbReference>
<evidence type="ECO:0000256" key="1">
    <source>
        <dbReference type="ARBA" id="ARBA00004651"/>
    </source>
</evidence>
<comment type="caution">
    <text evidence="7">The sequence shown here is derived from an EMBL/GenBank/DDBJ whole genome shotgun (WGS) entry which is preliminary data.</text>
</comment>
<feature type="transmembrane region" description="Helical" evidence="6">
    <location>
        <begin position="43"/>
        <end position="76"/>
    </location>
</feature>
<dbReference type="PANTHER" id="PTHR32196">
    <property type="entry name" value="ABC TRANSPORTER PERMEASE PROTEIN YPHD-RELATED-RELATED"/>
    <property type="match status" value="1"/>
</dbReference>
<feature type="transmembrane region" description="Helical" evidence="6">
    <location>
        <begin position="154"/>
        <end position="175"/>
    </location>
</feature>
<organism evidence="7 8">
    <name type="scientific">Thermanaerothrix daxensis</name>
    <dbReference type="NCBI Taxonomy" id="869279"/>
    <lineage>
        <taxon>Bacteria</taxon>
        <taxon>Bacillati</taxon>
        <taxon>Chloroflexota</taxon>
        <taxon>Anaerolineae</taxon>
        <taxon>Anaerolineales</taxon>
        <taxon>Anaerolineaceae</taxon>
        <taxon>Thermanaerothrix</taxon>
    </lineage>
</organism>
<sequence length="320" mass="32708">MSEFLRRNSTYVILLAIVLGFAVLAPEFLTVNNLLTVALQSTLVALAAIGMTLAIITGGIDLSVGSVAALSGALAAGLATRGGLGTYPGLLIGLMAGAGMGLLNAVMIVWGRIPPFVATLASMAIARGLTLVYTQGRPIAGLDRAFTFWGSESLLGVPMPVWVLLVVAVLVHLLLSQTALGLHIYAIGGGEETTRLAGVNVGVVKVCVYVISGATAALSGLILTARLWSAQPNIGVGLELDAIAAAVLGGSSLAGGVGGIPGTLAGAFIIGVLSNGLNLLEVPSYNQQVIKGLVFILAVMLDYFIKQRRTVRTRRAPLAG</sequence>
<feature type="transmembrane region" description="Helical" evidence="6">
    <location>
        <begin position="12"/>
        <end position="31"/>
    </location>
</feature>
<dbReference type="InterPro" id="IPR001851">
    <property type="entry name" value="ABC_transp_permease"/>
</dbReference>
<dbReference type="EMBL" id="LGKO01000003">
    <property type="protein sequence ID" value="KPL83456.1"/>
    <property type="molecule type" value="Genomic_DNA"/>
</dbReference>
<feature type="transmembrane region" description="Helical" evidence="6">
    <location>
        <begin position="240"/>
        <end position="273"/>
    </location>
</feature>
<accession>A0A0P6Y2L3</accession>
<dbReference type="PATRIC" id="fig|869279.4.peg.2820"/>
<feature type="transmembrane region" description="Helical" evidence="6">
    <location>
        <begin position="208"/>
        <end position="228"/>
    </location>
</feature>
<protein>
    <submittedName>
        <fullName evidence="7">Ribose ABC transporter permease</fullName>
    </submittedName>
</protein>
<dbReference type="Proteomes" id="UP000050544">
    <property type="component" value="Unassembled WGS sequence"/>
</dbReference>
<feature type="transmembrane region" description="Helical" evidence="6">
    <location>
        <begin position="116"/>
        <end position="133"/>
    </location>
</feature>
<feature type="transmembrane region" description="Helical" evidence="6">
    <location>
        <begin position="285"/>
        <end position="305"/>
    </location>
</feature>
<dbReference type="Pfam" id="PF02653">
    <property type="entry name" value="BPD_transp_2"/>
    <property type="match status" value="1"/>
</dbReference>
<evidence type="ECO:0000256" key="6">
    <source>
        <dbReference type="SAM" id="Phobius"/>
    </source>
</evidence>
<keyword evidence="8" id="KW-1185">Reference proteome</keyword>
<keyword evidence="4 6" id="KW-1133">Transmembrane helix</keyword>
<evidence type="ECO:0000313" key="7">
    <source>
        <dbReference type="EMBL" id="KPL83456.1"/>
    </source>
</evidence>
<feature type="transmembrane region" description="Helical" evidence="6">
    <location>
        <begin position="88"/>
        <end position="110"/>
    </location>
</feature>
<name>A0A0P6Y2L3_9CHLR</name>
<keyword evidence="2" id="KW-1003">Cell membrane</keyword>
<dbReference type="STRING" id="869279.SE15_07095"/>
<evidence type="ECO:0000256" key="2">
    <source>
        <dbReference type="ARBA" id="ARBA00022475"/>
    </source>
</evidence>
<comment type="subcellular location">
    <subcellularLocation>
        <location evidence="1">Cell membrane</location>
        <topology evidence="1">Multi-pass membrane protein</topology>
    </subcellularLocation>
</comment>
<dbReference type="GO" id="GO:0022857">
    <property type="term" value="F:transmembrane transporter activity"/>
    <property type="evidence" value="ECO:0007669"/>
    <property type="project" value="InterPro"/>
</dbReference>